<name>A0ABV6YZQ0_UNCC1</name>
<evidence type="ECO:0008006" key="3">
    <source>
        <dbReference type="Google" id="ProtNLM"/>
    </source>
</evidence>
<organism evidence="1 2">
    <name type="scientific">candidate division CSSED10-310 bacterium</name>
    <dbReference type="NCBI Taxonomy" id="2855610"/>
    <lineage>
        <taxon>Bacteria</taxon>
        <taxon>Bacteria division CSSED10-310</taxon>
    </lineage>
</organism>
<dbReference type="Gene3D" id="3.10.105.10">
    <property type="entry name" value="Dipeptide-binding Protein, Domain 3"/>
    <property type="match status" value="1"/>
</dbReference>
<proteinExistence type="predicted"/>
<sequence>MTRARHELNQENRKQYYSQVQKIIAQQVPYVSLWHENNIAAMRKNVFGYTLTPDALFSGLLTVTLKGEWS</sequence>
<dbReference type="EMBL" id="JBHPBY010000214">
    <property type="protein sequence ID" value="MFC1851679.1"/>
    <property type="molecule type" value="Genomic_DNA"/>
</dbReference>
<dbReference type="SUPFAM" id="SSF53850">
    <property type="entry name" value="Periplasmic binding protein-like II"/>
    <property type="match status" value="1"/>
</dbReference>
<evidence type="ECO:0000313" key="2">
    <source>
        <dbReference type="Proteomes" id="UP001594351"/>
    </source>
</evidence>
<accession>A0ABV6YZQ0</accession>
<evidence type="ECO:0000313" key="1">
    <source>
        <dbReference type="EMBL" id="MFC1851679.1"/>
    </source>
</evidence>
<comment type="caution">
    <text evidence="1">The sequence shown here is derived from an EMBL/GenBank/DDBJ whole genome shotgun (WGS) entry which is preliminary data.</text>
</comment>
<dbReference type="Proteomes" id="UP001594351">
    <property type="component" value="Unassembled WGS sequence"/>
</dbReference>
<keyword evidence="2" id="KW-1185">Reference proteome</keyword>
<gene>
    <name evidence="1" type="ORF">ACFL27_15925</name>
</gene>
<protein>
    <recommendedName>
        <fullName evidence="3">Solute-binding protein family 5 domain-containing protein</fullName>
    </recommendedName>
</protein>
<reference evidence="1 2" key="1">
    <citation type="submission" date="2024-09" db="EMBL/GenBank/DDBJ databases">
        <title>Laminarin stimulates single cell rates of sulfate reduction while oxygen inhibits transcriptomic activity in coastal marine sediment.</title>
        <authorList>
            <person name="Lindsay M."/>
            <person name="Orcutt B."/>
            <person name="Emerson D."/>
            <person name="Stepanauskas R."/>
            <person name="D'Angelo T."/>
        </authorList>
    </citation>
    <scope>NUCLEOTIDE SEQUENCE [LARGE SCALE GENOMIC DNA]</scope>
    <source>
        <strain evidence="1">SAG AM-311-K15</strain>
    </source>
</reference>
<dbReference type="Gene3D" id="3.40.190.10">
    <property type="entry name" value="Periplasmic binding protein-like II"/>
    <property type="match status" value="1"/>
</dbReference>